<dbReference type="OrthoDB" id="1913803at2759"/>
<protein>
    <recommendedName>
        <fullName evidence="4">Transmembrane protein</fullName>
    </recommendedName>
</protein>
<dbReference type="EMBL" id="JXTB01000119">
    <property type="protein sequence ID" value="PON61721.1"/>
    <property type="molecule type" value="Genomic_DNA"/>
</dbReference>
<dbReference type="PANTHER" id="PTHR37172:SF3">
    <property type="entry name" value="TRANSMEMBRANE PROTEIN"/>
    <property type="match status" value="1"/>
</dbReference>
<dbReference type="AlphaFoldDB" id="A0A2P5CL07"/>
<evidence type="ECO:0000313" key="2">
    <source>
        <dbReference type="EMBL" id="PON61721.1"/>
    </source>
</evidence>
<reference evidence="3" key="1">
    <citation type="submission" date="2016-06" db="EMBL/GenBank/DDBJ databases">
        <title>Parallel loss of symbiosis genes in relatives of nitrogen-fixing non-legume Parasponia.</title>
        <authorList>
            <person name="Van Velzen R."/>
            <person name="Holmer R."/>
            <person name="Bu F."/>
            <person name="Rutten L."/>
            <person name="Van Zeijl A."/>
            <person name="Liu W."/>
            <person name="Santuari L."/>
            <person name="Cao Q."/>
            <person name="Sharma T."/>
            <person name="Shen D."/>
            <person name="Roswanjaya Y."/>
            <person name="Wardhani T."/>
            <person name="Kalhor M.S."/>
            <person name="Jansen J."/>
            <person name="Van den Hoogen J."/>
            <person name="Gungor B."/>
            <person name="Hartog M."/>
            <person name="Hontelez J."/>
            <person name="Verver J."/>
            <person name="Yang W.-C."/>
            <person name="Schijlen E."/>
            <person name="Repin R."/>
            <person name="Schilthuizen M."/>
            <person name="Schranz E."/>
            <person name="Heidstra R."/>
            <person name="Miyata K."/>
            <person name="Fedorova E."/>
            <person name="Kohlen W."/>
            <person name="Bisseling T."/>
            <person name="Smit S."/>
            <person name="Geurts R."/>
        </authorList>
    </citation>
    <scope>NUCLEOTIDE SEQUENCE [LARGE SCALE GENOMIC DNA]</scope>
    <source>
        <strain evidence="3">cv. WU1-14</strain>
    </source>
</reference>
<dbReference type="PANTHER" id="PTHR37172">
    <property type="entry name" value="TRANSMEMBRANE PROTEIN"/>
    <property type="match status" value="1"/>
</dbReference>
<evidence type="ECO:0008006" key="4">
    <source>
        <dbReference type="Google" id="ProtNLM"/>
    </source>
</evidence>
<evidence type="ECO:0000256" key="1">
    <source>
        <dbReference type="SAM" id="SignalP"/>
    </source>
</evidence>
<dbReference type="Proteomes" id="UP000237105">
    <property type="component" value="Unassembled WGS sequence"/>
</dbReference>
<gene>
    <name evidence="2" type="ORF">PanWU01x14_143800</name>
</gene>
<feature type="signal peptide" evidence="1">
    <location>
        <begin position="1"/>
        <end position="23"/>
    </location>
</feature>
<keyword evidence="3" id="KW-1185">Reference proteome</keyword>
<name>A0A2P5CL07_PARAD</name>
<feature type="chain" id="PRO_5015182634" description="Transmembrane protein" evidence="1">
    <location>
        <begin position="24"/>
        <end position="96"/>
    </location>
</feature>
<accession>A0A2P5CL07</accession>
<comment type="caution">
    <text evidence="2">The sequence shown here is derived from an EMBL/GenBank/DDBJ whole genome shotgun (WGS) entry which is preliminary data.</text>
</comment>
<keyword evidence="1" id="KW-0732">Signal</keyword>
<evidence type="ECO:0000313" key="3">
    <source>
        <dbReference type="Proteomes" id="UP000237105"/>
    </source>
</evidence>
<organism evidence="2 3">
    <name type="scientific">Parasponia andersonii</name>
    <name type="common">Sponia andersonii</name>
    <dbReference type="NCBI Taxonomy" id="3476"/>
    <lineage>
        <taxon>Eukaryota</taxon>
        <taxon>Viridiplantae</taxon>
        <taxon>Streptophyta</taxon>
        <taxon>Embryophyta</taxon>
        <taxon>Tracheophyta</taxon>
        <taxon>Spermatophyta</taxon>
        <taxon>Magnoliopsida</taxon>
        <taxon>eudicotyledons</taxon>
        <taxon>Gunneridae</taxon>
        <taxon>Pentapetalae</taxon>
        <taxon>rosids</taxon>
        <taxon>fabids</taxon>
        <taxon>Rosales</taxon>
        <taxon>Cannabaceae</taxon>
        <taxon>Parasponia</taxon>
    </lineage>
</organism>
<proteinExistence type="predicted"/>
<sequence>MGTGSSSFGTGMTLFSRMIFILGLHETMIHWSRLVVEPVVNDTIFSVVSRNERWVQRGIIGGSFGCLWYWKLRKEVESSLVVVGLAKLEIWKLIWK</sequence>